<evidence type="ECO:0000313" key="2">
    <source>
        <dbReference type="Proteomes" id="UP000076154"/>
    </source>
</evidence>
<name>A0A369JCB8_HYPMA</name>
<organism evidence="1 2">
    <name type="scientific">Hypsizygus marmoreus</name>
    <name type="common">White beech mushroom</name>
    <name type="synonym">Agaricus marmoreus</name>
    <dbReference type="NCBI Taxonomy" id="39966"/>
    <lineage>
        <taxon>Eukaryota</taxon>
        <taxon>Fungi</taxon>
        <taxon>Dikarya</taxon>
        <taxon>Basidiomycota</taxon>
        <taxon>Agaricomycotina</taxon>
        <taxon>Agaricomycetes</taxon>
        <taxon>Agaricomycetidae</taxon>
        <taxon>Agaricales</taxon>
        <taxon>Tricholomatineae</taxon>
        <taxon>Lyophyllaceae</taxon>
        <taxon>Hypsizygus</taxon>
    </lineage>
</organism>
<protein>
    <submittedName>
        <fullName evidence="1">Uncharacterized protein</fullName>
    </submittedName>
</protein>
<sequence length="119" mass="12630">MVLTLYPALDAHQVPSGDPSAKSLDIKTSTCAGGKRQQDFISPAGSCPQDQDIQCRYRVSYAGSHVTGASVSLSLLTRQFRNEMPSHCSLQPLASMAWLENGPGDCGSWTGSSPRPCAS</sequence>
<keyword evidence="2" id="KW-1185">Reference proteome</keyword>
<dbReference type="AlphaFoldDB" id="A0A369JCB8"/>
<gene>
    <name evidence="1" type="ORF">Hypma_013224</name>
</gene>
<evidence type="ECO:0000313" key="1">
    <source>
        <dbReference type="EMBL" id="RDB19751.1"/>
    </source>
</evidence>
<comment type="caution">
    <text evidence="1">The sequence shown here is derived from an EMBL/GenBank/DDBJ whole genome shotgun (WGS) entry which is preliminary data.</text>
</comment>
<dbReference type="EMBL" id="LUEZ02000076">
    <property type="protein sequence ID" value="RDB19751.1"/>
    <property type="molecule type" value="Genomic_DNA"/>
</dbReference>
<dbReference type="InParanoid" id="A0A369JCB8"/>
<reference evidence="1" key="1">
    <citation type="submission" date="2018-04" db="EMBL/GenBank/DDBJ databases">
        <title>Whole genome sequencing of Hypsizygus marmoreus.</title>
        <authorList>
            <person name="Choi I.-G."/>
            <person name="Min B."/>
            <person name="Kim J.-G."/>
            <person name="Kim S."/>
            <person name="Oh Y.-L."/>
            <person name="Kong W.-S."/>
            <person name="Park H."/>
            <person name="Jeong J."/>
            <person name="Song E.-S."/>
        </authorList>
    </citation>
    <scope>NUCLEOTIDE SEQUENCE [LARGE SCALE GENOMIC DNA]</scope>
    <source>
        <strain evidence="1">51987-8</strain>
    </source>
</reference>
<dbReference type="Proteomes" id="UP000076154">
    <property type="component" value="Unassembled WGS sequence"/>
</dbReference>
<proteinExistence type="predicted"/>
<accession>A0A369JCB8</accession>